<dbReference type="Proteomes" id="UP000832097">
    <property type="component" value="Chromosome"/>
</dbReference>
<dbReference type="CDD" id="cd04301">
    <property type="entry name" value="NAT_SF"/>
    <property type="match status" value="1"/>
</dbReference>
<feature type="domain" description="N-acetyltransferase" evidence="3">
    <location>
        <begin position="167"/>
        <end position="324"/>
    </location>
</feature>
<evidence type="ECO:0000256" key="1">
    <source>
        <dbReference type="ARBA" id="ARBA00022679"/>
    </source>
</evidence>
<evidence type="ECO:0000259" key="3">
    <source>
        <dbReference type="PROSITE" id="PS51186"/>
    </source>
</evidence>
<gene>
    <name evidence="4" type="ORF">MTO99_00945</name>
</gene>
<keyword evidence="5" id="KW-1185">Reference proteome</keyword>
<dbReference type="PANTHER" id="PTHR43877">
    <property type="entry name" value="AMINOALKYLPHOSPHONATE N-ACETYLTRANSFERASE-RELATED-RELATED"/>
    <property type="match status" value="1"/>
</dbReference>
<name>A0ABY4BYY3_9MICO</name>
<organism evidence="4 5">
    <name type="scientific">Agromyces larvae</name>
    <dbReference type="NCBI Taxonomy" id="2929802"/>
    <lineage>
        <taxon>Bacteria</taxon>
        <taxon>Bacillati</taxon>
        <taxon>Actinomycetota</taxon>
        <taxon>Actinomycetes</taxon>
        <taxon>Micrococcales</taxon>
        <taxon>Microbacteriaceae</taxon>
        <taxon>Agromyces</taxon>
    </lineage>
</organism>
<dbReference type="InterPro" id="IPR000182">
    <property type="entry name" value="GNAT_dom"/>
</dbReference>
<dbReference type="Gene3D" id="3.40.630.30">
    <property type="match status" value="1"/>
</dbReference>
<sequence>MTITTTTGARIRPALAAMNDRSRALDPQLPDRAFDDDDPILAALDGDAVRAVGRVSVAHLAQDQPAAIWGALHRAELELGWSGDAGAMGELLDAWLAEAAERMRRAGADATTDWETSCSLRVPARDSAAVKPLLARGFAVVGVEGIRVGSRGADGEAAQRRLSAAGVRLRPARLDDLALLTELDTELFAHDAQHGSITRRPQAGASLRAGIEARLHRDPEWTWIVECGDDQVGYVSLETDRAEHLGRVAPGADIAFLQAMYLRPEVRGSRIGEAVVEFAHARLEERGYDRVLLDYAALNPRSGPFWCRMGYRPLWNLWQRRPAG</sequence>
<dbReference type="InterPro" id="IPR016181">
    <property type="entry name" value="Acyl_CoA_acyltransferase"/>
</dbReference>
<keyword evidence="1" id="KW-0808">Transferase</keyword>
<dbReference type="RefSeq" id="WP_243556173.1">
    <property type="nucleotide sequence ID" value="NZ_CP094528.1"/>
</dbReference>
<reference evidence="4 5" key="1">
    <citation type="submission" date="2022-03" db="EMBL/GenBank/DDBJ databases">
        <title>Mucilaginibacter sp. isolated from the gut of Protaetia brevitarsis seulensis larvae.</title>
        <authorList>
            <person name="Won M."/>
            <person name="Kim S.-J."/>
            <person name="Kwon S.-W."/>
        </authorList>
    </citation>
    <scope>NUCLEOTIDE SEQUENCE [LARGE SCALE GENOMIC DNA]</scope>
    <source>
        <strain evidence="4 5">CFWR-12</strain>
    </source>
</reference>
<evidence type="ECO:0000313" key="4">
    <source>
        <dbReference type="EMBL" id="UOE44392.1"/>
    </source>
</evidence>
<dbReference type="SUPFAM" id="SSF55729">
    <property type="entry name" value="Acyl-CoA N-acyltransferases (Nat)"/>
    <property type="match status" value="1"/>
</dbReference>
<dbReference type="EMBL" id="CP094528">
    <property type="protein sequence ID" value="UOE44392.1"/>
    <property type="molecule type" value="Genomic_DNA"/>
</dbReference>
<evidence type="ECO:0000256" key="2">
    <source>
        <dbReference type="ARBA" id="ARBA00023315"/>
    </source>
</evidence>
<protein>
    <submittedName>
        <fullName evidence="4">GNAT family N-acetyltransferase</fullName>
    </submittedName>
</protein>
<dbReference type="PROSITE" id="PS51186">
    <property type="entry name" value="GNAT"/>
    <property type="match status" value="1"/>
</dbReference>
<keyword evidence="2" id="KW-0012">Acyltransferase</keyword>
<proteinExistence type="predicted"/>
<dbReference type="InterPro" id="IPR050832">
    <property type="entry name" value="Bact_Acetyltransf"/>
</dbReference>
<dbReference type="Pfam" id="PF00583">
    <property type="entry name" value="Acetyltransf_1"/>
    <property type="match status" value="1"/>
</dbReference>
<evidence type="ECO:0000313" key="5">
    <source>
        <dbReference type="Proteomes" id="UP000832097"/>
    </source>
</evidence>
<accession>A0ABY4BYY3</accession>